<dbReference type="Pfam" id="PF01464">
    <property type="entry name" value="SLT"/>
    <property type="match status" value="1"/>
</dbReference>
<reference evidence="2" key="2">
    <citation type="submission" date="2015-03" db="EMBL/GenBank/DDBJ databases">
        <authorList>
            <person name="Chow C.-E.T."/>
            <person name="Winget D.M."/>
            <person name="White R.A.III."/>
            <person name="Hallam S.J."/>
            <person name="Suttle C.A."/>
        </authorList>
    </citation>
    <scope>NUCLEOTIDE SEQUENCE</scope>
    <source>
        <strain evidence="2">Oxic1_3</strain>
    </source>
</reference>
<feature type="domain" description="Transglycosylase SLT" evidence="1">
    <location>
        <begin position="31"/>
        <end position="102"/>
    </location>
</feature>
<dbReference type="Gene3D" id="1.10.530.10">
    <property type="match status" value="1"/>
</dbReference>
<reference evidence="2" key="1">
    <citation type="journal article" date="2015" name="Front. Microbiol.">
        <title>Combining genomic sequencing methods to explore viral diversity and reveal potential virus-host interactions.</title>
        <authorList>
            <person name="Chow C.E."/>
            <person name="Winget D.M."/>
            <person name="White R.A.III."/>
            <person name="Hallam S.J."/>
            <person name="Suttle C.A."/>
        </authorList>
    </citation>
    <scope>NUCLEOTIDE SEQUENCE</scope>
    <source>
        <strain evidence="2">Oxic1_3</strain>
    </source>
</reference>
<protein>
    <recommendedName>
        <fullName evidence="1">Transglycosylase SLT domain-containing protein</fullName>
    </recommendedName>
</protein>
<dbReference type="SUPFAM" id="SSF53955">
    <property type="entry name" value="Lysozyme-like"/>
    <property type="match status" value="1"/>
</dbReference>
<organism evidence="2">
    <name type="scientific">uncultured marine virus</name>
    <dbReference type="NCBI Taxonomy" id="186617"/>
    <lineage>
        <taxon>Viruses</taxon>
        <taxon>environmental samples</taxon>
    </lineage>
</organism>
<dbReference type="EMBL" id="KR029598">
    <property type="protein sequence ID" value="AKH47801.1"/>
    <property type="molecule type" value="Genomic_DNA"/>
</dbReference>
<evidence type="ECO:0000313" key="2">
    <source>
        <dbReference type="EMBL" id="AKH47801.1"/>
    </source>
</evidence>
<dbReference type="InterPro" id="IPR008258">
    <property type="entry name" value="Transglycosylase_SLT_dom_1"/>
</dbReference>
<name>A0A0F7L9M2_9VIRU</name>
<proteinExistence type="predicted"/>
<accession>A0A0F7L9M2</accession>
<sequence>MFTLSIVLAYYYGLITSGNASEVVIKDYIVTEALVAGLNPQMLIGIVEHESGFNCDAVGDHGESFGCWQIHKPTQKKVRPISVKDAKDIIKSTTWAIKTIQEDGDCHQWSTCKEVMREINQDSS</sequence>
<evidence type="ECO:0000259" key="1">
    <source>
        <dbReference type="Pfam" id="PF01464"/>
    </source>
</evidence>
<dbReference type="InterPro" id="IPR023346">
    <property type="entry name" value="Lysozyme-like_dom_sf"/>
</dbReference>